<dbReference type="RefSeq" id="WP_182631602.1">
    <property type="nucleotide sequence ID" value="NZ_JAALDM010000066.1"/>
</dbReference>
<comment type="caution">
    <text evidence="1">The sequence shown here is derived from an EMBL/GenBank/DDBJ whole genome shotgun (WGS) entry which is preliminary data.</text>
</comment>
<protein>
    <submittedName>
        <fullName evidence="1">Nuclear transport factor 2 family protein</fullName>
    </submittedName>
</protein>
<dbReference type="EMBL" id="JBHMDY010000006">
    <property type="protein sequence ID" value="MFB9260621.1"/>
    <property type="molecule type" value="Genomic_DNA"/>
</dbReference>
<reference evidence="1 2" key="1">
    <citation type="submission" date="2024-09" db="EMBL/GenBank/DDBJ databases">
        <authorList>
            <person name="Sun Q."/>
            <person name="Mori K."/>
        </authorList>
    </citation>
    <scope>NUCLEOTIDE SEQUENCE [LARGE SCALE GENOMIC DNA]</scope>
    <source>
        <strain evidence="1 2">CCM 7659</strain>
    </source>
</reference>
<dbReference type="Proteomes" id="UP001589700">
    <property type="component" value="Unassembled WGS sequence"/>
</dbReference>
<evidence type="ECO:0000313" key="1">
    <source>
        <dbReference type="EMBL" id="MFB9260621.1"/>
    </source>
</evidence>
<gene>
    <name evidence="1" type="ORF">ACFFVD_12480</name>
</gene>
<name>A0ABV5JSK4_9ACTN</name>
<keyword evidence="2" id="KW-1185">Reference proteome</keyword>
<sequence>MGTYEEIDRAATGLEKEWEHNKTHAENWINYGRLFTPDAVCVEHNYGIFHGADAIGEWLDKTLHSFPGNEMPHFEFTWRVIDAEQGRFVGGVINRMKDPGDGSVHEVKAIQHMEYGGDGLWKLEEDVYNPNLFLKMLKGYIRKCKELGSLSPEAEEFGKNFNWI</sequence>
<organism evidence="1 2">
    <name type="scientific">Dietzia aerolata</name>
    <dbReference type="NCBI Taxonomy" id="595984"/>
    <lineage>
        <taxon>Bacteria</taxon>
        <taxon>Bacillati</taxon>
        <taxon>Actinomycetota</taxon>
        <taxon>Actinomycetes</taxon>
        <taxon>Mycobacteriales</taxon>
        <taxon>Dietziaceae</taxon>
        <taxon>Dietzia</taxon>
    </lineage>
</organism>
<proteinExistence type="predicted"/>
<evidence type="ECO:0000313" key="2">
    <source>
        <dbReference type="Proteomes" id="UP001589700"/>
    </source>
</evidence>
<dbReference type="Gene3D" id="3.10.450.50">
    <property type="match status" value="1"/>
</dbReference>
<accession>A0ABV5JSK4</accession>
<dbReference type="InterPro" id="IPR032710">
    <property type="entry name" value="NTF2-like_dom_sf"/>
</dbReference>
<dbReference type="SUPFAM" id="SSF54427">
    <property type="entry name" value="NTF2-like"/>
    <property type="match status" value="1"/>
</dbReference>